<dbReference type="EMBL" id="BTSX01000001">
    <property type="protein sequence ID" value="GMS79185.1"/>
    <property type="molecule type" value="Genomic_DNA"/>
</dbReference>
<accession>A0AAV5SGB2</accession>
<evidence type="ECO:0000313" key="2">
    <source>
        <dbReference type="Proteomes" id="UP001432027"/>
    </source>
</evidence>
<evidence type="ECO:0000313" key="1">
    <source>
        <dbReference type="EMBL" id="GMS79185.1"/>
    </source>
</evidence>
<reference evidence="1" key="1">
    <citation type="submission" date="2023-10" db="EMBL/GenBank/DDBJ databases">
        <title>Genome assembly of Pristionchus species.</title>
        <authorList>
            <person name="Yoshida K."/>
            <person name="Sommer R.J."/>
        </authorList>
    </citation>
    <scope>NUCLEOTIDE SEQUENCE</scope>
    <source>
        <strain evidence="1">RS0144</strain>
    </source>
</reference>
<dbReference type="Proteomes" id="UP001432027">
    <property type="component" value="Unassembled WGS sequence"/>
</dbReference>
<comment type="caution">
    <text evidence="1">The sequence shown here is derived from an EMBL/GenBank/DDBJ whole genome shotgun (WGS) entry which is preliminary data.</text>
</comment>
<keyword evidence="2" id="KW-1185">Reference proteome</keyword>
<proteinExistence type="predicted"/>
<feature type="non-terminal residue" evidence="1">
    <location>
        <position position="113"/>
    </location>
</feature>
<dbReference type="AlphaFoldDB" id="A0AAV5SGB2"/>
<sequence length="113" mass="13097">FISAMKGLRVGGVQINSVESVKDARKVEELLSLWKFTSLTVLVEKLIDWKCDFILSVLRKYHIQVLQIDVTKCQLRDPSCRLLQLADQVRSLVVTQRRNYEKQRGANYLFGLE</sequence>
<protein>
    <submittedName>
        <fullName evidence="1">Uncharacterized protein</fullName>
    </submittedName>
</protein>
<feature type="non-terminal residue" evidence="1">
    <location>
        <position position="1"/>
    </location>
</feature>
<organism evidence="1 2">
    <name type="scientific">Pristionchus entomophagus</name>
    <dbReference type="NCBI Taxonomy" id="358040"/>
    <lineage>
        <taxon>Eukaryota</taxon>
        <taxon>Metazoa</taxon>
        <taxon>Ecdysozoa</taxon>
        <taxon>Nematoda</taxon>
        <taxon>Chromadorea</taxon>
        <taxon>Rhabditida</taxon>
        <taxon>Rhabditina</taxon>
        <taxon>Diplogasteromorpha</taxon>
        <taxon>Diplogasteroidea</taxon>
        <taxon>Neodiplogasteridae</taxon>
        <taxon>Pristionchus</taxon>
    </lineage>
</organism>
<name>A0AAV5SGB2_9BILA</name>
<gene>
    <name evidence="1" type="ORF">PENTCL1PPCAC_1360</name>
</gene>